<evidence type="ECO:0000313" key="2">
    <source>
        <dbReference type="Proteomes" id="UP000275883"/>
    </source>
</evidence>
<protein>
    <submittedName>
        <fullName evidence="1">Uncharacterized protein</fullName>
    </submittedName>
</protein>
<reference evidence="1 2" key="1">
    <citation type="submission" date="2018-11" db="EMBL/GenBank/DDBJ databases">
        <title>Genome sequence of Mycoplasma struthionis sp. nov.</title>
        <authorList>
            <person name="Spergser J."/>
        </authorList>
    </citation>
    <scope>NUCLEOTIDE SEQUENCE [LARGE SCALE GENOMIC DNA]</scope>
    <source>
        <strain evidence="1 2">237IA</strain>
    </source>
</reference>
<organism evidence="1 2">
    <name type="scientific">Mycoplasma struthionis</name>
    <dbReference type="NCBI Taxonomy" id="538220"/>
    <lineage>
        <taxon>Bacteria</taxon>
        <taxon>Bacillati</taxon>
        <taxon>Mycoplasmatota</taxon>
        <taxon>Mollicutes</taxon>
        <taxon>Mycoplasmataceae</taxon>
        <taxon>Mycoplasma</taxon>
    </lineage>
</organism>
<proteinExistence type="predicted"/>
<keyword evidence="2" id="KW-1185">Reference proteome</keyword>
<name>A0A3G8LGT4_9MOLU</name>
<evidence type="ECO:0000313" key="1">
    <source>
        <dbReference type="EMBL" id="AZG68876.1"/>
    </source>
</evidence>
<sequence length="386" mass="42132">MNLGLDQTKAGQIQGNTGDVAAYKDARMKFMEKAKEFLQKVHTFANTELLLSLEDKDLAWYLKDSLGEGLIKKMTVYANVAPQTDNSTNDLARFLEASASGLSNQFMKDSSDAAQSVKTFLQMFSLIVNRMDILFASKIGALNYTASSDSEKTNKVNEALMKYNSKIKARLDAYKAKFTSVKPVYDKLKAIADKFGENGVLSTALESFKAKESDTNAKKAYDNLLKLKNALLDVTVEQKTTKGLVSEFAGLQSVNDLNYDENGKLQNFVDFFNSVAPSWSAGLNVFLKGLAIQGLLADLLDGASKATGDDLATAKAEVAKLSELNSELNKLKGPQTPFEANSLYALNQSVRTITSYAQLVVAEIFKQFNAESDAFTNLEIAAPQAA</sequence>
<dbReference type="KEGG" id="mstr:EGN60_02850"/>
<gene>
    <name evidence="1" type="ORF">EGN60_02850</name>
</gene>
<dbReference type="Proteomes" id="UP000275883">
    <property type="component" value="Chromosome"/>
</dbReference>
<accession>A0A3G8LGT4</accession>
<dbReference type="AlphaFoldDB" id="A0A3G8LGT4"/>
<dbReference type="RefSeq" id="WP_124724569.1">
    <property type="nucleotide sequence ID" value="NZ_CP034044.1"/>
</dbReference>
<dbReference type="EMBL" id="CP034044">
    <property type="protein sequence ID" value="AZG68876.1"/>
    <property type="molecule type" value="Genomic_DNA"/>
</dbReference>